<feature type="non-terminal residue" evidence="2">
    <location>
        <position position="1"/>
    </location>
</feature>
<keyword evidence="1" id="KW-0812">Transmembrane</keyword>
<sequence length="233" mass="27328">RSFLHRRVGYKEVKESHEHLAHLTDCQRRSDKHKKINAFVRNMSLSFSYKSCLFPPLFFFISLISFLHQFNITLSTHSQYMATPLEKEHLVNGITALARHIQDLESEELRLLSIFLIPKAPGKYFFDATLKRQNERDMLTAVRQKICHTAVEHSKLNIILRQYDDHLGTTLNQGVWNTMLKRHVQLDHEEIAYLDSCDALQAELKHNVENTRLVLGMVTAFLEHDPYKYLVRN</sequence>
<organism evidence="2 3">
    <name type="scientific">Linnemannia elongata AG-77</name>
    <dbReference type="NCBI Taxonomy" id="1314771"/>
    <lineage>
        <taxon>Eukaryota</taxon>
        <taxon>Fungi</taxon>
        <taxon>Fungi incertae sedis</taxon>
        <taxon>Mucoromycota</taxon>
        <taxon>Mortierellomycotina</taxon>
        <taxon>Mortierellomycetes</taxon>
        <taxon>Mortierellales</taxon>
        <taxon>Mortierellaceae</taxon>
        <taxon>Linnemannia</taxon>
    </lineage>
</organism>
<proteinExistence type="predicted"/>
<evidence type="ECO:0000313" key="2">
    <source>
        <dbReference type="EMBL" id="OAQ26635.1"/>
    </source>
</evidence>
<evidence type="ECO:0000313" key="3">
    <source>
        <dbReference type="Proteomes" id="UP000078512"/>
    </source>
</evidence>
<dbReference type="AlphaFoldDB" id="A0A197JNA5"/>
<name>A0A197JNA5_9FUNG</name>
<dbReference type="EMBL" id="KV442065">
    <property type="protein sequence ID" value="OAQ26635.1"/>
    <property type="molecule type" value="Genomic_DNA"/>
</dbReference>
<protein>
    <submittedName>
        <fullName evidence="2">Uncharacterized protein</fullName>
    </submittedName>
</protein>
<keyword evidence="3" id="KW-1185">Reference proteome</keyword>
<accession>A0A197JNA5</accession>
<evidence type="ECO:0000256" key="1">
    <source>
        <dbReference type="SAM" id="Phobius"/>
    </source>
</evidence>
<keyword evidence="1" id="KW-1133">Transmembrane helix</keyword>
<dbReference type="Proteomes" id="UP000078512">
    <property type="component" value="Unassembled WGS sequence"/>
</dbReference>
<feature type="transmembrane region" description="Helical" evidence="1">
    <location>
        <begin position="51"/>
        <end position="70"/>
    </location>
</feature>
<dbReference type="OrthoDB" id="2354778at2759"/>
<gene>
    <name evidence="2" type="ORF">K457DRAFT_1895891</name>
</gene>
<reference evidence="2 3" key="1">
    <citation type="submission" date="2016-05" db="EMBL/GenBank/DDBJ databases">
        <title>Genome sequencing reveals origins of a unique bacterial endosymbiosis in the earliest lineages of terrestrial Fungi.</title>
        <authorList>
            <consortium name="DOE Joint Genome Institute"/>
            <person name="Uehling J."/>
            <person name="Gryganskyi A."/>
            <person name="Hameed K."/>
            <person name="Tschaplinski T."/>
            <person name="Misztal P."/>
            <person name="Wu S."/>
            <person name="Desiro A."/>
            <person name="Vande Pol N."/>
            <person name="Du Z.-Y."/>
            <person name="Zienkiewicz A."/>
            <person name="Zienkiewicz K."/>
            <person name="Morin E."/>
            <person name="Tisserant E."/>
            <person name="Splivallo R."/>
            <person name="Hainaut M."/>
            <person name="Henrissat B."/>
            <person name="Ohm R."/>
            <person name="Kuo A."/>
            <person name="Yan J."/>
            <person name="Lipzen A."/>
            <person name="Nolan M."/>
            <person name="Labutti K."/>
            <person name="Barry K."/>
            <person name="Goldstein A."/>
            <person name="Labbe J."/>
            <person name="Schadt C."/>
            <person name="Tuskan G."/>
            <person name="Grigoriev I."/>
            <person name="Martin F."/>
            <person name="Vilgalys R."/>
            <person name="Bonito G."/>
        </authorList>
    </citation>
    <scope>NUCLEOTIDE SEQUENCE [LARGE SCALE GENOMIC DNA]</scope>
    <source>
        <strain evidence="2 3">AG-77</strain>
    </source>
</reference>
<keyword evidence="1" id="KW-0472">Membrane</keyword>